<dbReference type="AlphaFoldDB" id="A0A1D1VKB4"/>
<accession>A0A1D1VKB4</accession>
<name>A0A1D1VKB4_RAMVA</name>
<evidence type="ECO:0000313" key="3">
    <source>
        <dbReference type="Proteomes" id="UP000186922"/>
    </source>
</evidence>
<proteinExistence type="predicted"/>
<dbReference type="OrthoDB" id="10563451at2759"/>
<feature type="region of interest" description="Disordered" evidence="1">
    <location>
        <begin position="165"/>
        <end position="241"/>
    </location>
</feature>
<comment type="caution">
    <text evidence="2">The sequence shown here is derived from an EMBL/GenBank/DDBJ whole genome shotgun (WGS) entry which is preliminary data.</text>
</comment>
<organism evidence="2 3">
    <name type="scientific">Ramazzottius varieornatus</name>
    <name type="common">Water bear</name>
    <name type="synonym">Tardigrade</name>
    <dbReference type="NCBI Taxonomy" id="947166"/>
    <lineage>
        <taxon>Eukaryota</taxon>
        <taxon>Metazoa</taxon>
        <taxon>Ecdysozoa</taxon>
        <taxon>Tardigrada</taxon>
        <taxon>Eutardigrada</taxon>
        <taxon>Parachela</taxon>
        <taxon>Hypsibioidea</taxon>
        <taxon>Ramazzottiidae</taxon>
        <taxon>Ramazzottius</taxon>
    </lineage>
</organism>
<dbReference type="EMBL" id="BDGG01000008">
    <property type="protein sequence ID" value="GAV02072.1"/>
    <property type="molecule type" value="Genomic_DNA"/>
</dbReference>
<reference evidence="2 3" key="1">
    <citation type="journal article" date="2016" name="Nat. Commun.">
        <title>Extremotolerant tardigrade genome and improved radiotolerance of human cultured cells by tardigrade-unique protein.</title>
        <authorList>
            <person name="Hashimoto T."/>
            <person name="Horikawa D.D."/>
            <person name="Saito Y."/>
            <person name="Kuwahara H."/>
            <person name="Kozuka-Hata H."/>
            <person name="Shin-I T."/>
            <person name="Minakuchi Y."/>
            <person name="Ohishi K."/>
            <person name="Motoyama A."/>
            <person name="Aizu T."/>
            <person name="Enomoto A."/>
            <person name="Kondo K."/>
            <person name="Tanaka S."/>
            <person name="Hara Y."/>
            <person name="Koshikawa S."/>
            <person name="Sagara H."/>
            <person name="Miura T."/>
            <person name="Yokobori S."/>
            <person name="Miyagawa K."/>
            <person name="Suzuki Y."/>
            <person name="Kubo T."/>
            <person name="Oyama M."/>
            <person name="Kohara Y."/>
            <person name="Fujiyama A."/>
            <person name="Arakawa K."/>
            <person name="Katayama T."/>
            <person name="Toyoda A."/>
            <person name="Kunieda T."/>
        </authorList>
    </citation>
    <scope>NUCLEOTIDE SEQUENCE [LARGE SCALE GENOMIC DNA]</scope>
    <source>
        <strain evidence="2 3">YOKOZUNA-1</strain>
    </source>
</reference>
<protein>
    <submittedName>
        <fullName evidence="2">Uncharacterized protein</fullName>
    </submittedName>
</protein>
<evidence type="ECO:0000313" key="2">
    <source>
        <dbReference type="EMBL" id="GAV02072.1"/>
    </source>
</evidence>
<keyword evidence="3" id="KW-1185">Reference proteome</keyword>
<feature type="compositionally biased region" description="Polar residues" evidence="1">
    <location>
        <begin position="204"/>
        <end position="226"/>
    </location>
</feature>
<evidence type="ECO:0000256" key="1">
    <source>
        <dbReference type="SAM" id="MobiDB-lite"/>
    </source>
</evidence>
<sequence>MTTASYSKDTLNALDPNLRTRYDDAFLRNELVNVRKQVDVLHDTMLSFMTRVEKRLSYQEGEQRKISNRIARLEQHCKLGPGFGSGGKSSSASAIALNLECTSGGNKRRKSETPNRLQSQLGNLPEGLIIHDEHGNQLGQIVTVDSTEGEALGSVTLIHVQETEEQAVEVQSENGEELTGEYSEEFAEAETEPEPEPEQEPEGTDSNGLDSQATTVSDGSRSSSRKPASGGPGMIDWDRIEGESRTMLNLPERKGKGGKVSGRLGQGSPAWTHLLRRAICRSIGEEAMLRYAREGSRTFKMEQEDLFNEIKERVVNFCKKNNVASPDDKLMDEIAWAFLRNKKRYRAKSSVS</sequence>
<dbReference type="Proteomes" id="UP000186922">
    <property type="component" value="Unassembled WGS sequence"/>
</dbReference>
<gene>
    <name evidence="2" type="primary">RvY_12683-1</name>
    <name evidence="2" type="synonym">RvY_12683.1</name>
    <name evidence="2" type="ORF">RvY_12683</name>
</gene>
<feature type="compositionally biased region" description="Acidic residues" evidence="1">
    <location>
        <begin position="174"/>
        <end position="203"/>
    </location>
</feature>